<dbReference type="Pfam" id="PF16879">
    <property type="entry name" value="Sin3a_C"/>
    <property type="match status" value="1"/>
</dbReference>
<keyword evidence="4 6" id="KW-0539">Nucleus</keyword>
<dbReference type="PROSITE" id="PS50082">
    <property type="entry name" value="WD_REPEATS_2"/>
    <property type="match status" value="4"/>
</dbReference>
<feature type="region of interest" description="Disordered" evidence="7">
    <location>
        <begin position="1674"/>
        <end position="1712"/>
    </location>
</feature>
<dbReference type="InterPro" id="IPR043365">
    <property type="entry name" value="NWD1"/>
</dbReference>
<keyword evidence="9" id="KW-1185">Reference proteome</keyword>
<dbReference type="InterPro" id="IPR031693">
    <property type="entry name" value="Sin3_C"/>
</dbReference>
<dbReference type="SUPFAM" id="SSF50978">
    <property type="entry name" value="WD40 repeat-like"/>
    <property type="match status" value="2"/>
</dbReference>
<evidence type="ECO:0000313" key="10">
    <source>
        <dbReference type="RefSeq" id="XP_015280134.1"/>
    </source>
</evidence>
<feature type="region of interest" description="Disordered" evidence="7">
    <location>
        <begin position="1996"/>
        <end position="2033"/>
    </location>
</feature>
<feature type="repeat" description="WD" evidence="5">
    <location>
        <begin position="1525"/>
        <end position="1559"/>
    </location>
</feature>
<dbReference type="SMART" id="SM00761">
    <property type="entry name" value="HDAC_interact"/>
    <property type="match status" value="1"/>
</dbReference>
<dbReference type="InterPro" id="IPR003822">
    <property type="entry name" value="PAH"/>
</dbReference>
<dbReference type="InterPro" id="IPR019775">
    <property type="entry name" value="WD40_repeat_CS"/>
</dbReference>
<feature type="domain" description="Histone deacetylase interacting" evidence="8">
    <location>
        <begin position="2136"/>
        <end position="2236"/>
    </location>
</feature>
<evidence type="ECO:0000256" key="7">
    <source>
        <dbReference type="SAM" id="MobiDB-lite"/>
    </source>
</evidence>
<evidence type="ECO:0000256" key="3">
    <source>
        <dbReference type="ARBA" id="ARBA00022737"/>
    </source>
</evidence>
<dbReference type="InterPro" id="IPR001680">
    <property type="entry name" value="WD40_rpt"/>
</dbReference>
<proteinExistence type="predicted"/>
<comment type="subcellular location">
    <subcellularLocation>
        <location evidence="1 6">Nucleus</location>
    </subcellularLocation>
</comment>
<evidence type="ECO:0000256" key="1">
    <source>
        <dbReference type="ARBA" id="ARBA00004123"/>
    </source>
</evidence>
<evidence type="ECO:0000256" key="2">
    <source>
        <dbReference type="ARBA" id="ARBA00022574"/>
    </source>
</evidence>
<dbReference type="SUPFAM" id="SSF47762">
    <property type="entry name" value="PAH2 domain"/>
    <property type="match status" value="3"/>
</dbReference>
<organism evidence="9 10">
    <name type="scientific">Gekko japonicus</name>
    <name type="common">Schlegel's Japanese gecko</name>
    <dbReference type="NCBI Taxonomy" id="146911"/>
    <lineage>
        <taxon>Eukaryota</taxon>
        <taxon>Metazoa</taxon>
        <taxon>Chordata</taxon>
        <taxon>Craniata</taxon>
        <taxon>Vertebrata</taxon>
        <taxon>Euteleostomi</taxon>
        <taxon>Lepidosauria</taxon>
        <taxon>Squamata</taxon>
        <taxon>Bifurcata</taxon>
        <taxon>Gekkota</taxon>
        <taxon>Gekkonidae</taxon>
        <taxon>Gekkoninae</taxon>
        <taxon>Gekko</taxon>
    </lineage>
</organism>
<dbReference type="InterPro" id="IPR036600">
    <property type="entry name" value="PAH_sf"/>
</dbReference>
<dbReference type="InterPro" id="IPR007111">
    <property type="entry name" value="NACHT_NTPase"/>
</dbReference>
<feature type="region of interest" description="Disordered" evidence="7">
    <location>
        <begin position="1732"/>
        <end position="1760"/>
    </location>
</feature>
<dbReference type="Pfam" id="PF02671">
    <property type="entry name" value="PAH"/>
    <property type="match status" value="3"/>
</dbReference>
<evidence type="ECO:0000259" key="8">
    <source>
        <dbReference type="SMART" id="SM00761"/>
    </source>
</evidence>
<dbReference type="InterPro" id="IPR036322">
    <property type="entry name" value="WD40_repeat_dom_sf"/>
</dbReference>
<feature type="repeat" description="WD" evidence="5">
    <location>
        <begin position="1007"/>
        <end position="1048"/>
    </location>
</feature>
<keyword evidence="2 5" id="KW-0853">WD repeat</keyword>
<dbReference type="Pfam" id="PF25469">
    <property type="entry name" value="WHD_NWD1"/>
    <property type="match status" value="1"/>
</dbReference>
<dbReference type="GeneID" id="107121681"/>
<dbReference type="Pfam" id="PF05729">
    <property type="entry name" value="NACHT"/>
    <property type="match status" value="1"/>
</dbReference>
<feature type="region of interest" description="Disordered" evidence="7">
    <location>
        <begin position="2415"/>
        <end position="2517"/>
    </location>
</feature>
<evidence type="ECO:0000256" key="5">
    <source>
        <dbReference type="PROSITE-ProRule" id="PRU00221"/>
    </source>
</evidence>
<dbReference type="InterPro" id="IPR013194">
    <property type="entry name" value="HDAC_interact_dom"/>
</dbReference>
<dbReference type="Gene3D" id="2.130.10.10">
    <property type="entry name" value="YVTN repeat-like/Quinoprotein amine dehydrogenase"/>
    <property type="match status" value="3"/>
</dbReference>
<dbReference type="Gene3D" id="1.20.1160.11">
    <property type="entry name" value="Paired amphipathic helix"/>
    <property type="match status" value="3"/>
</dbReference>
<evidence type="ECO:0000256" key="4">
    <source>
        <dbReference type="ARBA" id="ARBA00023242"/>
    </source>
</evidence>
<name>A0ABM1L2E7_GEKJA</name>
<keyword evidence="3" id="KW-0677">Repeat</keyword>
<dbReference type="Pfam" id="PF00400">
    <property type="entry name" value="WD40"/>
    <property type="match status" value="4"/>
</dbReference>
<dbReference type="PANTHER" id="PTHR45013:SF1">
    <property type="entry name" value="NACHT DOMAIN- AND WD REPEAT-CONTAINING PROTEIN 1"/>
    <property type="match status" value="1"/>
</dbReference>
<feature type="repeat" description="WD" evidence="5">
    <location>
        <begin position="1572"/>
        <end position="1613"/>
    </location>
</feature>
<dbReference type="PANTHER" id="PTHR45013">
    <property type="entry name" value="NACHT DOMAIN- AND WD REPEAT-CONTAINING PROTEIN 1"/>
    <property type="match status" value="1"/>
</dbReference>
<dbReference type="InterPro" id="IPR015943">
    <property type="entry name" value="WD40/YVTN_repeat-like_dom_sf"/>
</dbReference>
<evidence type="ECO:0000256" key="6">
    <source>
        <dbReference type="PROSITE-ProRule" id="PRU00810"/>
    </source>
</evidence>
<dbReference type="PROSITE" id="PS00678">
    <property type="entry name" value="WD_REPEATS_1"/>
    <property type="match status" value="1"/>
</dbReference>
<protein>
    <submittedName>
        <fullName evidence="10">NACHT domain- and WD repeat-containing protein 1-like</fullName>
    </submittedName>
</protein>
<evidence type="ECO:0000313" key="9">
    <source>
        <dbReference type="Proteomes" id="UP000694871"/>
    </source>
</evidence>
<dbReference type="SMART" id="SM00320">
    <property type="entry name" value="WD40"/>
    <property type="match status" value="10"/>
</dbReference>
<dbReference type="InterPro" id="IPR027417">
    <property type="entry name" value="P-loop_NTPase"/>
</dbReference>
<dbReference type="PROSITE" id="PS50294">
    <property type="entry name" value="WD_REPEATS_REGION"/>
    <property type="match status" value="2"/>
</dbReference>
<dbReference type="RefSeq" id="XP_015280134.1">
    <property type="nucleotide sequence ID" value="XM_015424648.1"/>
</dbReference>
<feature type="region of interest" description="Disordered" evidence="7">
    <location>
        <begin position="1"/>
        <end position="20"/>
    </location>
</feature>
<dbReference type="Proteomes" id="UP000694871">
    <property type="component" value="Unplaced"/>
</dbReference>
<dbReference type="InterPro" id="IPR057588">
    <property type="entry name" value="NWD1/2-like_WH"/>
</dbReference>
<reference evidence="10" key="1">
    <citation type="submission" date="2025-08" db="UniProtKB">
        <authorList>
            <consortium name="RefSeq"/>
        </authorList>
    </citation>
    <scope>IDENTIFICATION</scope>
</reference>
<sequence>MNFSTEACPEQGGSFPSRPSNLVRIFISSAPSGNEAQSGKPQPAGSAVQWGGRACFVEQLEPATTFPEVQCRGTGAGKTVLVQMGLIDRPVYFRAVECTAGILCLVSRNDFPVIPCSLHFTVRHASVICSSTGLWLTFWGCCEDSAAERNALMEVAYPEVQAFCQKQGLMFEMIDLRWGIHHDMDTGHMATTALLLEEIRRCQSLSVGPSFVALLGNQYGHCPAPLTIKDQEFEVFRAHFLGEPHTLQLLAQWYQKDENAVPPLYVLHRPPQASPAQEKSVLLALRRAAREAERHGLISGEQHQLLHQSEMHREIEAGLFSAGDPGLGALVFFREAEDLMVPQLGGESPQLGEKEADGAPDSEDQQMLAALKGKITALHPQQLKMHTVPRSWDPAYLWHKPRSKYLKELCKQFSAATSQHVLAIPRSQEGGHGQPRRLLQELAHHQSLGHEKSQAFCWQGALLDRICLRMKQDASQAHAPLVVRGPPGCGKTTLLCHLSRAAQAVLGPGALVVLRLLGTSQLSSSLDSLLHSICLQVSLALGLPSPHSEGAGNPVLLFRHLLLQVSHQGTKPLILLLDSMEQLGMPRGAHPAFWLPKICPPKVHLVLSTLLAEHPALHQVLVGPEDCFEMGPLSQEEAGEALAKHLAAAGRTVTPAQQALFQQSFPEGGLALPVALAIAEAQRWASGTPPLAQAVSLSATEEAHRLCGFLEQVHGPILVKRALSYLACSRSGLSETELKDILSLDNEVVCEIYQLRPPPSMAVLRVPPLLWARLYQDLAKWLEERWADGFLLVGFGHREFAAVVEGRYLFAPEERTRCHLILADFFRGTWSWGMKKPVELPSSSKPVSIDRKVTPQPLWFSGTTANQRKLNELPFHLLRAGRLEELQRDIFGNVNWVACKAVVSGVESLAEDIEAYLAHTSCPELQLLQNFFLLLQPVLSNTEGPAELSIICTEVLARLDFLVPSYPSLIGNLCQQCENWLGARPHPVFIPLCGFLYPPEGPLRKTLTGSPKGTTVLELSPDHRVLLAGSRDGSMIVWDTGDLSVLHVLTGHSAEVRCVRIFGKGTRAASAALDHTLRLWSLASGREELSIHNSHAGGQDWSQLHVDEKNGIVHWVSRSEVSAWHLETAVPAFRISTEALDGWLLTAVFVPRLVLATVSEKGALCLWHGGTGQLHSKHTLAGLGEEAPTSSVLLPKLGRMMAGFSRGSLLTVSSDGNTLLEKLPEGIRFLVLSEDERLLAAGFGRCVRVFSVDSKGSRSLLASDLMHNGEVHAAAISTDNATVFTSSCGEYIWVWSLSQQGLLTDVLGDTGAPIMHLALWESTLVSASPHTHYLRVWDLGYDRRHKPLPPFMACPRRTALSHEAKYVYFPQDHDSCKVVIWDSEEGRADEVLDASAPVRCLEVAEQRSLLFAGLASGAVLVFPLDARQDAGCIPPAENQKPINHLALTQHEEQLAIACDDLVQVLDMEQGGSGPLIHRPTYTFYTQIPGAAISSVALLAGYRVLYGMTSGELFLYDCSQAQVFPLEAHGNQVTCLKTSYGEKWAVSGSVDSLQCLWDVELCLWKHKMLFQKQDSFSHGVLCACFSKDDRYVFTGSLDQSITAWDVSQGVLLAVQFVHTSITRIVPTADGFVATTRLGYLIRERFHCPQATSPLYDPLRPPRGPQSSALVTVPIGTQANETDSRETSRALNQSGLRPPRSQTPEARGLPLGGPCESLRPFRSSSFPVRLPPCPIPRESSVRRQQATCAGGGGGGAAAAAPPPEKLPVHVEDALSYLDQVKIRFGSDPATYNGFLEIMKEFKSQSIDTPGVIRRVSQLFHEHPDLIVGFNAFLPLGYRIEIPKNGKLSIQSPLAGQVSLEPVQSPFLLHYCQDKAHNHGDCPEEFRQQLPCKDDKLQMPLESDSVEFNNAISYVNKIKTRFLDHPEIYRSFLEILHTYQKEQLSAKGRPFRGMSEEEVFTEVANLFRGQEDLLSEFGQFLPEAKRSLFMGNGPCDGNSIPRMEHEKSAEHSKKRSRPLLLRPVPGPAKKKMKLRGTKDPSVATVGKYGTLQEFSFFDKVRRVLKSQEVYENFLRCIALFNQELVSGSELLQLVTPFLGKFPELFAQFKSFLGVKELSFASPLSDRSGDGMCREIDYASCKRIGSSYRALPKTYQQPKCSGRTAICKEVLNDTWVSFPSWSEDSTFVSSKKTPYEEQLHRCEDERFELDVVLETNLATIRVLESVQKKLSRMSPDDQEKFRLDDCLGGTSEVIQRRAIYRIYGDKAPEIIESLKKNPLTAVPVVLKRLKAKEDEWREAQQGFNKIWREQYEKAYLKSLDHQAVNFKQNDTKALRSKSLLNEIESVYDEHQEQHSEGRGAMNEPHLIFVYEDKQILGDAASLITYYVKRQPTIQKEDQATIRQIVQRFVPDLFFSQLPEHPVPEELPSEEKGGLKAAPLDTRDLRKRNATGPQPSPLESKAPAVEAHELRKRPVPGPPPSPLEEKPPAPEGGHELRKRNPPPGPPTSPASAKGAPPRPLGPHRSLDDVYTLFFANNNWYFFLRLHQTLCARLLKIYRQAQKQLLDYRTEKEKEKLLCEGRKERSSDPALELRLKQPSEVELEEYYPAFLDLVRNLLDGNIDPTQYEDTLREMFTIHAYIGFTMDKLVQNIVRQLHHLVSDDVCLKVVELYLSERKRGAAGGNLSSQCVRAAKETSYQWKAERYMTDENCFKVMFLQRKDQVIMTIELLDTEETQTEDPVEVQHLANYVEQYMGVEGALSGQNEGFVLKPVFLQRNLRKFRRWQCQQVQAWRNKAKSSWKQLIGVESACNVDCKFKLNTHKMLFVTNAEDYMYRRGALSRASRAQPLVLLRHHRHFEEWHQRWLGRHVTAEAAELVQDWLMGDEDEDLVPCKTTCETTSIHGVPVNRYRVQYSRQPASP</sequence>
<feature type="compositionally biased region" description="Polar residues" evidence="7">
    <location>
        <begin position="1687"/>
        <end position="1702"/>
    </location>
</feature>
<feature type="compositionally biased region" description="Basic and acidic residues" evidence="7">
    <location>
        <begin position="1999"/>
        <end position="2008"/>
    </location>
</feature>
<dbReference type="SUPFAM" id="SSF52540">
    <property type="entry name" value="P-loop containing nucleoside triphosphate hydrolases"/>
    <property type="match status" value="1"/>
</dbReference>
<dbReference type="PROSITE" id="PS51477">
    <property type="entry name" value="PAH"/>
    <property type="match status" value="3"/>
</dbReference>
<feature type="compositionally biased region" description="Basic and acidic residues" evidence="7">
    <location>
        <begin position="2478"/>
        <end position="2490"/>
    </location>
</feature>
<feature type="repeat" description="WD" evidence="5">
    <location>
        <begin position="1049"/>
        <end position="1090"/>
    </location>
</feature>
<accession>A0ABM1L2E7</accession>
<dbReference type="Pfam" id="PF08295">
    <property type="entry name" value="Sin3_corepress"/>
    <property type="match status" value="1"/>
</dbReference>
<gene>
    <name evidence="10" type="primary">LOC107121681</name>
</gene>